<comment type="similarity">
    <text evidence="2 4">Belongs to the FliE family.</text>
</comment>
<gene>
    <name evidence="4 6" type="primary">fliE</name>
    <name evidence="6" type="ORF">PITCH_A1500017</name>
</gene>
<protein>
    <recommendedName>
        <fullName evidence="4 5">Flagellar hook-basal body complex protein FliE</fullName>
    </recommendedName>
</protein>
<sequence>MKEISLQESQLQSYPSKIGSTQAVKDNGCSFYDSLKDAVGRVSELRQQADQSVQALATGEEKDIHNTMIALEKADVSFQLMLQVRNKIISAYETIMHMNI</sequence>
<dbReference type="InterPro" id="IPR001624">
    <property type="entry name" value="FliE"/>
</dbReference>
<dbReference type="NCBIfam" id="TIGR00205">
    <property type="entry name" value="fliE"/>
    <property type="match status" value="1"/>
</dbReference>
<proteinExistence type="inferred from homology"/>
<dbReference type="EMBL" id="OJIN01000058">
    <property type="protein sequence ID" value="SPD72703.1"/>
    <property type="molecule type" value="Genomic_DNA"/>
</dbReference>
<evidence type="ECO:0000256" key="2">
    <source>
        <dbReference type="ARBA" id="ARBA00009272"/>
    </source>
</evidence>
<organism evidence="6">
    <name type="scientific">uncultured Desulfobacterium sp</name>
    <dbReference type="NCBI Taxonomy" id="201089"/>
    <lineage>
        <taxon>Bacteria</taxon>
        <taxon>Pseudomonadati</taxon>
        <taxon>Thermodesulfobacteriota</taxon>
        <taxon>Desulfobacteria</taxon>
        <taxon>Desulfobacterales</taxon>
        <taxon>Desulfobacteriaceae</taxon>
        <taxon>Desulfobacterium</taxon>
        <taxon>environmental samples</taxon>
    </lineage>
</organism>
<dbReference type="Pfam" id="PF02049">
    <property type="entry name" value="FliE"/>
    <property type="match status" value="1"/>
</dbReference>
<dbReference type="HAMAP" id="MF_00724">
    <property type="entry name" value="FliE"/>
    <property type="match status" value="1"/>
</dbReference>
<comment type="subcellular location">
    <subcellularLocation>
        <location evidence="1 4">Bacterial flagellum basal body</location>
    </subcellularLocation>
</comment>
<dbReference type="GO" id="GO:0005198">
    <property type="term" value="F:structural molecule activity"/>
    <property type="evidence" value="ECO:0007669"/>
    <property type="project" value="UniProtKB-UniRule"/>
</dbReference>
<dbReference type="PRINTS" id="PR01006">
    <property type="entry name" value="FLGHOOKFLIE"/>
</dbReference>
<evidence type="ECO:0000256" key="1">
    <source>
        <dbReference type="ARBA" id="ARBA00004117"/>
    </source>
</evidence>
<dbReference type="PANTHER" id="PTHR34653:SF1">
    <property type="entry name" value="FLAGELLAR HOOK-BASAL BODY COMPLEX PROTEIN FLIE"/>
    <property type="match status" value="1"/>
</dbReference>
<reference evidence="6" key="1">
    <citation type="submission" date="2018-01" db="EMBL/GenBank/DDBJ databases">
        <authorList>
            <person name="Regsiter A."/>
            <person name="William W."/>
        </authorList>
    </citation>
    <scope>NUCLEOTIDE SEQUENCE</scope>
    <source>
        <strain evidence="6">TRIP AH-1</strain>
    </source>
</reference>
<keyword evidence="6" id="KW-0282">Flagellum</keyword>
<keyword evidence="6" id="KW-0969">Cilium</keyword>
<keyword evidence="6" id="KW-0966">Cell projection</keyword>
<dbReference type="GO" id="GO:0003774">
    <property type="term" value="F:cytoskeletal motor activity"/>
    <property type="evidence" value="ECO:0007669"/>
    <property type="project" value="InterPro"/>
</dbReference>
<evidence type="ECO:0000256" key="3">
    <source>
        <dbReference type="ARBA" id="ARBA00023143"/>
    </source>
</evidence>
<accession>A0A445MTD1</accession>
<dbReference type="GO" id="GO:0071973">
    <property type="term" value="P:bacterial-type flagellum-dependent cell motility"/>
    <property type="evidence" value="ECO:0007669"/>
    <property type="project" value="InterPro"/>
</dbReference>
<evidence type="ECO:0000256" key="5">
    <source>
        <dbReference type="NCBIfam" id="TIGR00205"/>
    </source>
</evidence>
<dbReference type="GO" id="GO:0009425">
    <property type="term" value="C:bacterial-type flagellum basal body"/>
    <property type="evidence" value="ECO:0007669"/>
    <property type="project" value="UniProtKB-SubCell"/>
</dbReference>
<dbReference type="PANTHER" id="PTHR34653">
    <property type="match status" value="1"/>
</dbReference>
<name>A0A445MTD1_9BACT</name>
<evidence type="ECO:0000313" key="6">
    <source>
        <dbReference type="EMBL" id="SPD72703.1"/>
    </source>
</evidence>
<dbReference type="AlphaFoldDB" id="A0A445MTD1"/>
<keyword evidence="3 4" id="KW-0975">Bacterial flagellum</keyword>
<evidence type="ECO:0000256" key="4">
    <source>
        <dbReference type="HAMAP-Rule" id="MF_00724"/>
    </source>
</evidence>